<dbReference type="Gene3D" id="3.40.50.410">
    <property type="entry name" value="von Willebrand factor, type A domain"/>
    <property type="match status" value="1"/>
</dbReference>
<dbReference type="InterPro" id="IPR002035">
    <property type="entry name" value="VWF_A"/>
</dbReference>
<name>A0A6B2LFC1_9EUKA</name>
<dbReference type="SMART" id="SM00327">
    <property type="entry name" value="VWA"/>
    <property type="match status" value="1"/>
</dbReference>
<dbReference type="AlphaFoldDB" id="A0A6B2LFC1"/>
<sequence length="226" mass="25520">MESSNLIVAVDYTRSNTWNGKNSFGGQCLHSISPYTLNPYQAALSLVCKTLEPFDDDHLIPAFGFGDVTTRDKAVFPFFPDNRSCQGLNEVLTRYSEITPRVELSGPTSFAPIIREAIKIVSKTSAYHILIIIADGQVDKVQETIDAIVECSKYPISIILIGVGDGPWDRMMEFDDELPQRQFDNFQFVNFNELSTKWKGNEVNFAMHALMEIPDQYKAIKQLKLL</sequence>
<dbReference type="InterPro" id="IPR052079">
    <property type="entry name" value="E3_ligase/Copine_domain"/>
</dbReference>
<dbReference type="GO" id="GO:0016567">
    <property type="term" value="P:protein ubiquitination"/>
    <property type="evidence" value="ECO:0007669"/>
    <property type="project" value="TreeGrafter"/>
</dbReference>
<dbReference type="PANTHER" id="PTHR45751:SF11">
    <property type="entry name" value="COPINE FAMILY PROTEIN 2"/>
    <property type="match status" value="1"/>
</dbReference>
<evidence type="ECO:0000313" key="2">
    <source>
        <dbReference type="EMBL" id="NDV35590.1"/>
    </source>
</evidence>
<dbReference type="EMBL" id="GIBP01006621">
    <property type="protein sequence ID" value="NDV35590.1"/>
    <property type="molecule type" value="Transcribed_RNA"/>
</dbReference>
<organism evidence="2">
    <name type="scientific">Arcella intermedia</name>
    <dbReference type="NCBI Taxonomy" id="1963864"/>
    <lineage>
        <taxon>Eukaryota</taxon>
        <taxon>Amoebozoa</taxon>
        <taxon>Tubulinea</taxon>
        <taxon>Elardia</taxon>
        <taxon>Arcellinida</taxon>
        <taxon>Sphaerothecina</taxon>
        <taxon>Arcellidae</taxon>
        <taxon>Arcella</taxon>
    </lineage>
</organism>
<dbReference type="Pfam" id="PF07002">
    <property type="entry name" value="Copine"/>
    <property type="match status" value="1"/>
</dbReference>
<proteinExistence type="predicted"/>
<dbReference type="GO" id="GO:0004842">
    <property type="term" value="F:ubiquitin-protein transferase activity"/>
    <property type="evidence" value="ECO:0007669"/>
    <property type="project" value="TreeGrafter"/>
</dbReference>
<dbReference type="PANTHER" id="PTHR45751">
    <property type="entry name" value="COPINE FAMILY PROTEIN 1"/>
    <property type="match status" value="1"/>
</dbReference>
<dbReference type="InterPro" id="IPR010734">
    <property type="entry name" value="Copine_C"/>
</dbReference>
<dbReference type="InterPro" id="IPR036465">
    <property type="entry name" value="vWFA_dom_sf"/>
</dbReference>
<dbReference type="GO" id="GO:0005634">
    <property type="term" value="C:nucleus"/>
    <property type="evidence" value="ECO:0007669"/>
    <property type="project" value="TreeGrafter"/>
</dbReference>
<dbReference type="GO" id="GO:0005829">
    <property type="term" value="C:cytosol"/>
    <property type="evidence" value="ECO:0007669"/>
    <property type="project" value="UniProtKB-ARBA"/>
</dbReference>
<accession>A0A6B2LFC1</accession>
<evidence type="ECO:0000259" key="1">
    <source>
        <dbReference type="SMART" id="SM00327"/>
    </source>
</evidence>
<dbReference type="SUPFAM" id="SSF53300">
    <property type="entry name" value="vWA-like"/>
    <property type="match status" value="1"/>
</dbReference>
<reference evidence="2" key="1">
    <citation type="journal article" date="2020" name="J. Eukaryot. Microbiol.">
        <title>De novo Sequencing, Assembly and Annotation of the Transcriptome for the Free-Living Testate Amoeba Arcella intermedia.</title>
        <authorList>
            <person name="Ribeiro G.M."/>
            <person name="Porfirio-Sousa A.L."/>
            <person name="Maurer-Alcala X.X."/>
            <person name="Katz L.A."/>
            <person name="Lahr D.J.G."/>
        </authorList>
    </citation>
    <scope>NUCLEOTIDE SEQUENCE</scope>
</reference>
<protein>
    <recommendedName>
        <fullName evidence="1">VWFA domain-containing protein</fullName>
    </recommendedName>
</protein>
<feature type="domain" description="VWFA" evidence="1">
    <location>
        <begin position="3"/>
        <end position="194"/>
    </location>
</feature>